<keyword evidence="2" id="KW-1185">Reference proteome</keyword>
<protein>
    <submittedName>
        <fullName evidence="1">DUF4238 domain-containing protein</fullName>
    </submittedName>
</protein>
<sequence>MAQTMNRKKFHHFLHDGYLKAWRMPTTIYVYDLRERKSFDKTGRDVGGEGKFNVFSFDQTVGDLLRYTFAERAHRDESGGVYRLMLGFIDFMKDFDYQHKSDNLLEDFYGEFETRIGKALKLVEDGKQLILNETQEAFDSLVFFFCLQLFRTPKIRRLLSDEMVSVYYANEQLEAQQKAEYIKMHLFISGLAMAVDILGKGCRIRLRYARHAGKFVNSDAPAVLRSGVLRRLEEMEGWMPLSPHVLMEIECIGLGFKWECRGDISGIEVENFNRRLIRNAERWVYFSSRSQRARHLDCIPALRK</sequence>
<name>A0ABU9QH19_9BURK</name>
<gene>
    <name evidence="1" type="ORF">V4C55_23825</name>
</gene>
<dbReference type="Pfam" id="PF14022">
    <property type="entry name" value="DUF4238"/>
    <property type="match status" value="1"/>
</dbReference>
<dbReference type="EMBL" id="JAZHGC010000021">
    <property type="protein sequence ID" value="MEM5288762.1"/>
    <property type="molecule type" value="Genomic_DNA"/>
</dbReference>
<organism evidence="1 2">
    <name type="scientific">Paraburkholderia sabiae</name>
    <dbReference type="NCBI Taxonomy" id="273251"/>
    <lineage>
        <taxon>Bacteria</taxon>
        <taxon>Pseudomonadati</taxon>
        <taxon>Pseudomonadota</taxon>
        <taxon>Betaproteobacteria</taxon>
        <taxon>Burkholderiales</taxon>
        <taxon>Burkholderiaceae</taxon>
        <taxon>Paraburkholderia</taxon>
    </lineage>
</organism>
<dbReference type="InterPro" id="IPR025332">
    <property type="entry name" value="DUF4238"/>
</dbReference>
<evidence type="ECO:0000313" key="2">
    <source>
        <dbReference type="Proteomes" id="UP001494588"/>
    </source>
</evidence>
<dbReference type="Proteomes" id="UP001494588">
    <property type="component" value="Unassembled WGS sequence"/>
</dbReference>
<proteinExistence type="predicted"/>
<reference evidence="1 2" key="1">
    <citation type="submission" date="2024-01" db="EMBL/GenBank/DDBJ databases">
        <title>The diversity of rhizobia nodulating Mimosa spp. in eleven states of Brazil covering several biomes is determined by host plant, location, and edaphic factors.</title>
        <authorList>
            <person name="Rouws L."/>
            <person name="Barauna A."/>
            <person name="Beukes C."/>
            <person name="De Faria S.M."/>
            <person name="Gross E."/>
            <person name="Dos Reis Junior F.B."/>
            <person name="Simon M."/>
            <person name="Maluk M."/>
            <person name="Odee D.W."/>
            <person name="Kenicer G."/>
            <person name="Young J.P.W."/>
            <person name="Reis V.M."/>
            <person name="Zilli J."/>
            <person name="James E.K."/>
        </authorList>
    </citation>
    <scope>NUCLEOTIDE SEQUENCE [LARGE SCALE GENOMIC DNA]</scope>
    <source>
        <strain evidence="1 2">JPY77</strain>
    </source>
</reference>
<evidence type="ECO:0000313" key="1">
    <source>
        <dbReference type="EMBL" id="MEM5288762.1"/>
    </source>
</evidence>
<accession>A0ABU9QH19</accession>
<comment type="caution">
    <text evidence="1">The sequence shown here is derived from an EMBL/GenBank/DDBJ whole genome shotgun (WGS) entry which is preliminary data.</text>
</comment>
<dbReference type="RefSeq" id="WP_201656072.1">
    <property type="nucleotide sequence ID" value="NZ_CAJHCS010000024.1"/>
</dbReference>